<dbReference type="HOGENOM" id="CLU_1111523_0_0_1"/>
<organism evidence="1 2">
    <name type="scientific">Hebeloma cylindrosporum</name>
    <dbReference type="NCBI Taxonomy" id="76867"/>
    <lineage>
        <taxon>Eukaryota</taxon>
        <taxon>Fungi</taxon>
        <taxon>Dikarya</taxon>
        <taxon>Basidiomycota</taxon>
        <taxon>Agaricomycotina</taxon>
        <taxon>Agaricomycetes</taxon>
        <taxon>Agaricomycetidae</taxon>
        <taxon>Agaricales</taxon>
        <taxon>Agaricineae</taxon>
        <taxon>Hymenogastraceae</taxon>
        <taxon>Hebeloma</taxon>
    </lineage>
</organism>
<dbReference type="SUPFAM" id="SSF50494">
    <property type="entry name" value="Trypsin-like serine proteases"/>
    <property type="match status" value="1"/>
</dbReference>
<dbReference type="Proteomes" id="UP000053424">
    <property type="component" value="Unassembled WGS sequence"/>
</dbReference>
<dbReference type="AlphaFoldDB" id="A0A0C2XMK6"/>
<evidence type="ECO:0000313" key="1">
    <source>
        <dbReference type="EMBL" id="KIM38953.1"/>
    </source>
</evidence>
<protein>
    <recommendedName>
        <fullName evidence="3">Peptidase S1 domain-containing protein</fullName>
    </recommendedName>
</protein>
<evidence type="ECO:0008006" key="3">
    <source>
        <dbReference type="Google" id="ProtNLM"/>
    </source>
</evidence>
<keyword evidence="2" id="KW-1185">Reference proteome</keyword>
<dbReference type="EMBL" id="KN831788">
    <property type="protein sequence ID" value="KIM38953.1"/>
    <property type="molecule type" value="Genomic_DNA"/>
</dbReference>
<reference evidence="1 2" key="1">
    <citation type="submission" date="2014-04" db="EMBL/GenBank/DDBJ databases">
        <authorList>
            <consortium name="DOE Joint Genome Institute"/>
            <person name="Kuo A."/>
            <person name="Gay G."/>
            <person name="Dore J."/>
            <person name="Kohler A."/>
            <person name="Nagy L.G."/>
            <person name="Floudas D."/>
            <person name="Copeland A."/>
            <person name="Barry K.W."/>
            <person name="Cichocki N."/>
            <person name="Veneault-Fourrey C."/>
            <person name="LaButti K."/>
            <person name="Lindquist E.A."/>
            <person name="Lipzen A."/>
            <person name="Lundell T."/>
            <person name="Morin E."/>
            <person name="Murat C."/>
            <person name="Sun H."/>
            <person name="Tunlid A."/>
            <person name="Henrissat B."/>
            <person name="Grigoriev I.V."/>
            <person name="Hibbett D.S."/>
            <person name="Martin F."/>
            <person name="Nordberg H.P."/>
            <person name="Cantor M.N."/>
            <person name="Hua S.X."/>
        </authorList>
    </citation>
    <scope>NUCLEOTIDE SEQUENCE [LARGE SCALE GENOMIC DNA]</scope>
    <source>
        <strain evidence="2">h7</strain>
    </source>
</reference>
<name>A0A0C2XMK6_HEBCY</name>
<evidence type="ECO:0000313" key="2">
    <source>
        <dbReference type="Proteomes" id="UP000053424"/>
    </source>
</evidence>
<dbReference type="OrthoDB" id="5424209at2759"/>
<dbReference type="InterPro" id="IPR009003">
    <property type="entry name" value="Peptidase_S1_PA"/>
</dbReference>
<dbReference type="STRING" id="686832.A0A0C2XMK6"/>
<gene>
    <name evidence="1" type="ORF">M413DRAFT_29865</name>
</gene>
<proteinExistence type="predicted"/>
<sequence>MVLKNGNTSKLTVGRLNTIRSLVRYYFDGNPGEISKEIAVLPRNSKSGPFSAPGDSGSVVVDGVGRICGILTGGDGATDVSDCTFLTSINFLAMRSRHLDFVLPIHSFPRPYFTQALAAALASFMTSFTLSRICLSIVPPNALPTADLDAATNVSPSSFVITPTTNGNLPSSKSVNGPSHAINMTLAVFQREREIYRLIWGDHSPERTMNPERTHLPWQRLSLDFSPLESLRFECSTMLLVAVSSDEGNE</sequence>
<accession>A0A0C2XMK6</accession>
<reference evidence="2" key="2">
    <citation type="submission" date="2015-01" db="EMBL/GenBank/DDBJ databases">
        <title>Evolutionary Origins and Diversification of the Mycorrhizal Mutualists.</title>
        <authorList>
            <consortium name="DOE Joint Genome Institute"/>
            <consortium name="Mycorrhizal Genomics Consortium"/>
            <person name="Kohler A."/>
            <person name="Kuo A."/>
            <person name="Nagy L.G."/>
            <person name="Floudas D."/>
            <person name="Copeland A."/>
            <person name="Barry K.W."/>
            <person name="Cichocki N."/>
            <person name="Veneault-Fourrey C."/>
            <person name="LaButti K."/>
            <person name="Lindquist E.A."/>
            <person name="Lipzen A."/>
            <person name="Lundell T."/>
            <person name="Morin E."/>
            <person name="Murat C."/>
            <person name="Riley R."/>
            <person name="Ohm R."/>
            <person name="Sun H."/>
            <person name="Tunlid A."/>
            <person name="Henrissat B."/>
            <person name="Grigoriev I.V."/>
            <person name="Hibbett D.S."/>
            <person name="Martin F."/>
        </authorList>
    </citation>
    <scope>NUCLEOTIDE SEQUENCE [LARGE SCALE GENOMIC DNA]</scope>
    <source>
        <strain evidence="2">h7</strain>
    </source>
</reference>